<sequence>MKTLTILFFLFPLLIFSQEFDIAGSVDAKAMLSNEDENPFGFHTNTNYTVGERTNLSVTAELKASLLFSSFKINGGVALYGRDGVDDAVQRRDLYLQFENSWLYATVGAKRQKEVLDGLSATNQNFLWSGNARPLPGVLLEANNPFKISKTFGIDWGIAHYELNDNRFVDGTHVHYKRLALITTFNENHKLTAKIQHYAQWGGTSPVYGKLKDGFKDFFKVFFAANSTEIGLVDETKNAIGNHLGSYMLNYEFKNGLGEFSVYHEHPFEDGSGTRFANIPDGVWGIYFKPKNQKLISSVLYEFIDSSDQSGNTSVSGFDGYFGNNIYRSGWTYEENIMGAPFILFDKNLEINGDNTPYISNRAKVHHFGVSGQFNKFQWKLKSTVAKYLGTYRKPFTPEWKYWYNYGSLSYKNEKLGTFTVMGGADFSNVANTLVGGGIEYSYTF</sequence>
<feature type="chain" id="PRO_5023114454" evidence="1">
    <location>
        <begin position="18"/>
        <end position="445"/>
    </location>
</feature>
<comment type="caution">
    <text evidence="2">The sequence shown here is derived from an EMBL/GenBank/DDBJ whole genome shotgun (WGS) entry which is preliminary data.</text>
</comment>
<name>A0A5C6Z104_9FLAO</name>
<evidence type="ECO:0000256" key="1">
    <source>
        <dbReference type="SAM" id="SignalP"/>
    </source>
</evidence>
<gene>
    <name evidence="2" type="ORF">ESU54_08000</name>
</gene>
<evidence type="ECO:0000313" key="2">
    <source>
        <dbReference type="EMBL" id="TXD73696.1"/>
    </source>
</evidence>
<dbReference type="Gene3D" id="2.40.160.130">
    <property type="entry name" value="Capsule assembly protein Wzi"/>
    <property type="match status" value="1"/>
</dbReference>
<accession>A0A5C6Z104</accession>
<proteinExistence type="predicted"/>
<reference evidence="2 3" key="1">
    <citation type="submission" date="2019-08" db="EMBL/GenBank/DDBJ databases">
        <title>Genome of Aequorivita antarctica SW49 (type strain).</title>
        <authorList>
            <person name="Bowman J.P."/>
        </authorList>
    </citation>
    <scope>NUCLEOTIDE SEQUENCE [LARGE SCALE GENOMIC DNA]</scope>
    <source>
        <strain evidence="2 3">SW49</strain>
    </source>
</reference>
<dbReference type="RefSeq" id="WP_111845453.1">
    <property type="nucleotide sequence ID" value="NZ_UEGI01000018.1"/>
</dbReference>
<dbReference type="InterPro" id="IPR038636">
    <property type="entry name" value="Wzi_sf"/>
</dbReference>
<evidence type="ECO:0000313" key="3">
    <source>
        <dbReference type="Proteomes" id="UP000321497"/>
    </source>
</evidence>
<dbReference type="Proteomes" id="UP000321497">
    <property type="component" value="Unassembled WGS sequence"/>
</dbReference>
<feature type="signal peptide" evidence="1">
    <location>
        <begin position="1"/>
        <end position="17"/>
    </location>
</feature>
<protein>
    <submittedName>
        <fullName evidence="2">Capsule assembly Wzi family protein</fullName>
    </submittedName>
</protein>
<dbReference type="OrthoDB" id="596512at2"/>
<organism evidence="2 3">
    <name type="scientific">Aequorivita antarctica</name>
    <dbReference type="NCBI Taxonomy" id="153266"/>
    <lineage>
        <taxon>Bacteria</taxon>
        <taxon>Pseudomonadati</taxon>
        <taxon>Bacteroidota</taxon>
        <taxon>Flavobacteriia</taxon>
        <taxon>Flavobacteriales</taxon>
        <taxon>Flavobacteriaceae</taxon>
        <taxon>Aequorivita</taxon>
    </lineage>
</organism>
<dbReference type="EMBL" id="VORT01000004">
    <property type="protein sequence ID" value="TXD73696.1"/>
    <property type="molecule type" value="Genomic_DNA"/>
</dbReference>
<dbReference type="AlphaFoldDB" id="A0A5C6Z104"/>
<keyword evidence="3" id="KW-1185">Reference proteome</keyword>
<keyword evidence="1" id="KW-0732">Signal</keyword>